<name>F9U9E3_9GAMM</name>
<dbReference type="eggNOG" id="COG0500">
    <property type="taxonomic scope" value="Bacteria"/>
</dbReference>
<dbReference type="PANTHER" id="PTHR43712:SF2">
    <property type="entry name" value="O-METHYLTRANSFERASE CICE"/>
    <property type="match status" value="1"/>
</dbReference>
<reference evidence="8 9" key="1">
    <citation type="submission" date="2011-06" db="EMBL/GenBank/DDBJ databases">
        <title>The draft genome of Thiocapsa marina 5811.</title>
        <authorList>
            <consortium name="US DOE Joint Genome Institute (JGI-PGF)"/>
            <person name="Lucas S."/>
            <person name="Han J."/>
            <person name="Cheng J.-F."/>
            <person name="Goodwin L."/>
            <person name="Pitluck S."/>
            <person name="Peters L."/>
            <person name="Land M.L."/>
            <person name="Hauser L."/>
            <person name="Vogl K."/>
            <person name="Liu Z."/>
            <person name="Imhoff J."/>
            <person name="Thiel V."/>
            <person name="Frigaard N.-U."/>
            <person name="Bryant D."/>
            <person name="Woyke T.J."/>
        </authorList>
    </citation>
    <scope>NUCLEOTIDE SEQUENCE [LARGE SCALE GENOMIC DNA]</scope>
    <source>
        <strain evidence="8 9">5811</strain>
    </source>
</reference>
<dbReference type="RefSeq" id="WP_007192422.1">
    <property type="nucleotide sequence ID" value="NZ_AFWV01000004.1"/>
</dbReference>
<dbReference type="Pfam" id="PF08100">
    <property type="entry name" value="Dimerisation"/>
    <property type="match status" value="1"/>
</dbReference>
<dbReference type="Gene3D" id="1.10.287.1350">
    <property type="match status" value="1"/>
</dbReference>
<evidence type="ECO:0000259" key="7">
    <source>
        <dbReference type="Pfam" id="PF08100"/>
    </source>
</evidence>
<gene>
    <name evidence="8" type="ORF">ThimaDRAFT_1545</name>
</gene>
<dbReference type="SUPFAM" id="SSF46785">
    <property type="entry name" value="Winged helix' DNA-binding domain"/>
    <property type="match status" value="1"/>
</dbReference>
<dbReference type="EMBL" id="AFWV01000004">
    <property type="protein sequence ID" value="EGV19401.1"/>
    <property type="molecule type" value="Genomic_DNA"/>
</dbReference>
<dbReference type="Gene3D" id="1.10.10.10">
    <property type="entry name" value="Winged helix-like DNA-binding domain superfamily/Winged helix DNA-binding domain"/>
    <property type="match status" value="1"/>
</dbReference>
<dbReference type="GO" id="GO:0046983">
    <property type="term" value="F:protein dimerization activity"/>
    <property type="evidence" value="ECO:0007669"/>
    <property type="project" value="InterPro"/>
</dbReference>
<evidence type="ECO:0000313" key="9">
    <source>
        <dbReference type="Proteomes" id="UP000005459"/>
    </source>
</evidence>
<dbReference type="InterPro" id="IPR029063">
    <property type="entry name" value="SAM-dependent_MTases_sf"/>
</dbReference>
<dbReference type="InterPro" id="IPR012967">
    <property type="entry name" value="COMT_dimerisation"/>
</dbReference>
<keyword evidence="2 8" id="KW-0808">Transferase</keyword>
<evidence type="ECO:0000259" key="6">
    <source>
        <dbReference type="Pfam" id="PF00891"/>
    </source>
</evidence>
<dbReference type="OrthoDB" id="9766840at2"/>
<evidence type="ECO:0000313" key="8">
    <source>
        <dbReference type="EMBL" id="EGV19401.1"/>
    </source>
</evidence>
<dbReference type="Pfam" id="PF00891">
    <property type="entry name" value="Methyltransf_2"/>
    <property type="match status" value="1"/>
</dbReference>
<dbReference type="PIRSF" id="PIRSF005739">
    <property type="entry name" value="O-mtase"/>
    <property type="match status" value="1"/>
</dbReference>
<evidence type="ECO:0000256" key="5">
    <source>
        <dbReference type="SAM" id="SignalP"/>
    </source>
</evidence>
<dbReference type="InterPro" id="IPR036390">
    <property type="entry name" value="WH_DNA-bd_sf"/>
</dbReference>
<dbReference type="InterPro" id="IPR036388">
    <property type="entry name" value="WH-like_DNA-bd_sf"/>
</dbReference>
<feature type="chain" id="PRO_5003388510" evidence="5">
    <location>
        <begin position="19"/>
        <end position="338"/>
    </location>
</feature>
<dbReference type="PANTHER" id="PTHR43712">
    <property type="entry name" value="PUTATIVE (AFU_ORTHOLOGUE AFUA_4G14580)-RELATED"/>
    <property type="match status" value="1"/>
</dbReference>
<feature type="domain" description="O-methyltransferase dimerisation" evidence="7">
    <location>
        <begin position="11"/>
        <end position="76"/>
    </location>
</feature>
<feature type="signal peptide" evidence="5">
    <location>
        <begin position="1"/>
        <end position="18"/>
    </location>
</feature>
<keyword evidence="3" id="KW-0949">S-adenosyl-L-methionine</keyword>
<keyword evidence="1 8" id="KW-0489">Methyltransferase</keyword>
<dbReference type="InterPro" id="IPR001077">
    <property type="entry name" value="COMT_C"/>
</dbReference>
<dbReference type="Gene3D" id="3.40.50.150">
    <property type="entry name" value="Vaccinia Virus protein VP39"/>
    <property type="match status" value="1"/>
</dbReference>
<dbReference type="AlphaFoldDB" id="F9U9E3"/>
<dbReference type="SUPFAM" id="SSF53335">
    <property type="entry name" value="S-adenosyl-L-methionine-dependent methyltransferases"/>
    <property type="match status" value="1"/>
</dbReference>
<dbReference type="PROSITE" id="PS51683">
    <property type="entry name" value="SAM_OMT_II"/>
    <property type="match status" value="1"/>
</dbReference>
<dbReference type="InterPro" id="IPR016461">
    <property type="entry name" value="COMT-like"/>
</dbReference>
<feature type="active site" description="Proton acceptor" evidence="4">
    <location>
        <position position="240"/>
    </location>
</feature>
<dbReference type="GO" id="GO:0008171">
    <property type="term" value="F:O-methyltransferase activity"/>
    <property type="evidence" value="ECO:0007669"/>
    <property type="project" value="InterPro"/>
</dbReference>
<proteinExistence type="predicted"/>
<evidence type="ECO:0000256" key="3">
    <source>
        <dbReference type="ARBA" id="ARBA00022691"/>
    </source>
</evidence>
<sequence length="338" mass="36503">MNAAFLACGGMLACAVGAAARLGIADLLADEHLSAGALAERTATLPDVLEVVLDLLCTQGVFRRDEAGRFSNTPDSEPLRSDHPRSMRHFCILASAEYQQAFGALMVTLSTGESGFRATFNGSIYDYMTRNPEPGRVYDLAMEDLSRPLSAILASEWPFAEAATLLDLGGGHGVLLRGLLRARPDLRGVCFDRRDVCVRGDLDLRQMAPDLVGRLRFLGGDFFADVLPDADVYLLKNVIHNWTDESAIRLLANVANALSTRSNARLLVIESLTDGGFSETYRAIDALLARVLCESGTRLRDLNTLSRLVESSGLVVLRANVLSTGHTLLECAGTSVES</sequence>
<dbReference type="STRING" id="768671.ThimaDRAFT_1545"/>
<dbReference type="GO" id="GO:0032259">
    <property type="term" value="P:methylation"/>
    <property type="evidence" value="ECO:0007669"/>
    <property type="project" value="UniProtKB-KW"/>
</dbReference>
<dbReference type="Proteomes" id="UP000005459">
    <property type="component" value="Unassembled WGS sequence"/>
</dbReference>
<feature type="domain" description="O-methyltransferase C-terminal" evidence="6">
    <location>
        <begin position="113"/>
        <end position="313"/>
    </location>
</feature>
<evidence type="ECO:0000256" key="2">
    <source>
        <dbReference type="ARBA" id="ARBA00022679"/>
    </source>
</evidence>
<keyword evidence="9" id="KW-1185">Reference proteome</keyword>
<keyword evidence="5" id="KW-0732">Signal</keyword>
<protein>
    <submittedName>
        <fullName evidence="8">O-methyltransferase family 2</fullName>
    </submittedName>
</protein>
<evidence type="ECO:0000256" key="4">
    <source>
        <dbReference type="PIRSR" id="PIRSR005739-1"/>
    </source>
</evidence>
<organism evidence="8 9">
    <name type="scientific">Thiocapsa marina 5811</name>
    <dbReference type="NCBI Taxonomy" id="768671"/>
    <lineage>
        <taxon>Bacteria</taxon>
        <taxon>Pseudomonadati</taxon>
        <taxon>Pseudomonadota</taxon>
        <taxon>Gammaproteobacteria</taxon>
        <taxon>Chromatiales</taxon>
        <taxon>Chromatiaceae</taxon>
        <taxon>Thiocapsa</taxon>
    </lineage>
</organism>
<accession>F9U9E3</accession>
<evidence type="ECO:0000256" key="1">
    <source>
        <dbReference type="ARBA" id="ARBA00022603"/>
    </source>
</evidence>